<dbReference type="Proteomes" id="UP000319142">
    <property type="component" value="Unassembled WGS sequence"/>
</dbReference>
<dbReference type="Pfam" id="PF05159">
    <property type="entry name" value="Capsule_synth"/>
    <property type="match status" value="1"/>
</dbReference>
<sequence length="379" mass="42726">MTGKRHRSSVFQKNREDLPAATPANSWERKARSLGLNPHSTVYAIGFNPVWRKYVRQFFQDARVQFVADASRIPKGHIAVIWGRKHAAGLHHSCILLRIEDGFLRSVGLGMQFARPLSWVIDSRGLYFDATGPSDIEYLLNHRDFSPQQLSRAQSLQEKICASRISKYNTPGQRWQKPEHPRVILIAGQVETDASITYGATDIRTNLELVQAVKANNPDAWLVYKPHPDVVAGTRAPGKHEQEIQRYCHTVAPAASLADMLEQCDEVHVNTSLTGFEALLRNKPVTCYGLPFYAGWGLTEDKASNGRRQRSRSLNELIAATLIEYPLYVSRNTGQYATPETILDELKEWRDQPPTTGQRFRAHFGKATRNLATLVTGKK</sequence>
<organism evidence="1 2">
    <name type="scientific">Marinobacter vinifirmus</name>
    <dbReference type="NCBI Taxonomy" id="355591"/>
    <lineage>
        <taxon>Bacteria</taxon>
        <taxon>Pseudomonadati</taxon>
        <taxon>Pseudomonadota</taxon>
        <taxon>Gammaproteobacteria</taxon>
        <taxon>Pseudomonadales</taxon>
        <taxon>Marinobacteraceae</taxon>
        <taxon>Marinobacter</taxon>
    </lineage>
</organism>
<dbReference type="GO" id="GO:0000271">
    <property type="term" value="P:polysaccharide biosynthetic process"/>
    <property type="evidence" value="ECO:0007669"/>
    <property type="project" value="InterPro"/>
</dbReference>
<dbReference type="InterPro" id="IPR007833">
    <property type="entry name" value="Capsule_polysaccharide_synth"/>
</dbReference>
<dbReference type="GO" id="GO:0016740">
    <property type="term" value="F:transferase activity"/>
    <property type="evidence" value="ECO:0007669"/>
    <property type="project" value="UniProtKB-KW"/>
</dbReference>
<protein>
    <submittedName>
        <fullName evidence="1">Beta-3-deoxy-D-manno-oct-2-ulosonic acid transferase</fullName>
    </submittedName>
</protein>
<name>A0A558B2X9_9GAMM</name>
<evidence type="ECO:0000313" key="1">
    <source>
        <dbReference type="EMBL" id="TVT30870.1"/>
    </source>
</evidence>
<proteinExistence type="predicted"/>
<keyword evidence="1" id="KW-0808">Transferase</keyword>
<accession>A0A558B2X9</accession>
<evidence type="ECO:0000313" key="2">
    <source>
        <dbReference type="Proteomes" id="UP000319142"/>
    </source>
</evidence>
<dbReference type="EMBL" id="VMRX01000051">
    <property type="protein sequence ID" value="TVT30870.1"/>
    <property type="molecule type" value="Genomic_DNA"/>
</dbReference>
<reference evidence="1 2" key="1">
    <citation type="submission" date="2019-07" db="EMBL/GenBank/DDBJ databases">
        <title>The pathways for chlorine oxyanion respiration interact through the shared metabolite chlorate.</title>
        <authorList>
            <person name="Barnum T.P."/>
            <person name="Cheng Y."/>
            <person name="Hill K.A."/>
            <person name="Lucas L.N."/>
            <person name="Carlson H.K."/>
            <person name="Coates J.D."/>
        </authorList>
    </citation>
    <scope>NUCLEOTIDE SEQUENCE [LARGE SCALE GENOMIC DNA]</scope>
    <source>
        <strain evidence="1">UCB</strain>
    </source>
</reference>
<dbReference type="CDD" id="cd16439">
    <property type="entry name" value="beta_Kdo_transferase_KpsC_2"/>
    <property type="match status" value="1"/>
</dbReference>
<dbReference type="GO" id="GO:0015774">
    <property type="term" value="P:polysaccharide transport"/>
    <property type="evidence" value="ECO:0007669"/>
    <property type="project" value="InterPro"/>
</dbReference>
<gene>
    <name evidence="1" type="ORF">FHK81_16130</name>
</gene>
<dbReference type="AlphaFoldDB" id="A0A558B2X9"/>
<comment type="caution">
    <text evidence="1">The sequence shown here is derived from an EMBL/GenBank/DDBJ whole genome shotgun (WGS) entry which is preliminary data.</text>
</comment>